<comment type="pathway">
    <text evidence="1 9">Amino-acid biosynthesis; L-histidine biosynthesis; L-histidine from 5-phospho-alpha-D-ribose 1-diphosphate: step 5/9.</text>
</comment>
<dbReference type="PANTHER" id="PTHR21235:SF2">
    <property type="entry name" value="IMIDAZOLE GLYCEROL PHOSPHATE SYNTHASE HISHF"/>
    <property type="match status" value="1"/>
</dbReference>
<dbReference type="GO" id="GO:0005737">
    <property type="term" value="C:cytoplasm"/>
    <property type="evidence" value="ECO:0007669"/>
    <property type="project" value="UniProtKB-SubCell"/>
</dbReference>
<dbReference type="InterPro" id="IPR013785">
    <property type="entry name" value="Aldolase_TIM"/>
</dbReference>
<proteinExistence type="inferred from homology"/>
<dbReference type="Gene3D" id="3.20.20.70">
    <property type="entry name" value="Aldolase class I"/>
    <property type="match status" value="1"/>
</dbReference>
<dbReference type="GO" id="GO:0016829">
    <property type="term" value="F:lyase activity"/>
    <property type="evidence" value="ECO:0007669"/>
    <property type="project" value="UniProtKB-KW"/>
</dbReference>
<dbReference type="GO" id="GO:0000105">
    <property type="term" value="P:L-histidine biosynthetic process"/>
    <property type="evidence" value="ECO:0007669"/>
    <property type="project" value="UniProtKB-UniRule"/>
</dbReference>
<keyword evidence="5 9" id="KW-0368">Histidine biosynthesis</keyword>
<dbReference type="CDD" id="cd04731">
    <property type="entry name" value="HisF"/>
    <property type="match status" value="1"/>
</dbReference>
<keyword evidence="9" id="KW-0963">Cytoplasm</keyword>
<comment type="function">
    <text evidence="7 9">IGPS catalyzes the conversion of PRFAR and glutamine to IGP, AICAR and glutamate. The HisF subunit catalyzes the cyclization activity that produces IGP and AICAR from PRFAR using the ammonia provided by the HisH subunit.</text>
</comment>
<evidence type="ECO:0000256" key="4">
    <source>
        <dbReference type="ARBA" id="ARBA00022605"/>
    </source>
</evidence>
<feature type="active site" evidence="9">
    <location>
        <position position="130"/>
    </location>
</feature>
<dbReference type="InterPro" id="IPR006062">
    <property type="entry name" value="His_biosynth"/>
</dbReference>
<name>A0A9D9HN02_9SPIR</name>
<evidence type="ECO:0000256" key="1">
    <source>
        <dbReference type="ARBA" id="ARBA00005091"/>
    </source>
</evidence>
<dbReference type="InterPro" id="IPR011060">
    <property type="entry name" value="RibuloseP-bd_barrel"/>
</dbReference>
<dbReference type="Pfam" id="PF00977">
    <property type="entry name" value="His_biosynth"/>
    <property type="match status" value="1"/>
</dbReference>
<feature type="active site" evidence="9">
    <location>
        <position position="11"/>
    </location>
</feature>
<protein>
    <recommendedName>
        <fullName evidence="9">Imidazole glycerol phosphate synthase subunit HisF</fullName>
        <ecNumber evidence="9">4.3.2.10</ecNumber>
    </recommendedName>
    <alternativeName>
        <fullName evidence="9">IGP synthase cyclase subunit</fullName>
    </alternativeName>
    <alternativeName>
        <fullName evidence="9">IGP synthase subunit HisF</fullName>
    </alternativeName>
    <alternativeName>
        <fullName evidence="9">ImGP synthase subunit HisF</fullName>
        <shortName evidence="9">IGPS subunit HisF</shortName>
    </alternativeName>
</protein>
<evidence type="ECO:0000313" key="12">
    <source>
        <dbReference type="Proteomes" id="UP000823638"/>
    </source>
</evidence>
<comment type="catalytic activity">
    <reaction evidence="8 9">
        <text>5-[(5-phospho-1-deoxy-D-ribulos-1-ylimino)methylamino]-1-(5-phospho-beta-D-ribosyl)imidazole-4-carboxamide + L-glutamine = D-erythro-1-(imidazol-4-yl)glycerol 3-phosphate + 5-amino-1-(5-phospho-beta-D-ribosyl)imidazole-4-carboxamide + L-glutamate + H(+)</text>
        <dbReference type="Rhea" id="RHEA:24793"/>
        <dbReference type="ChEBI" id="CHEBI:15378"/>
        <dbReference type="ChEBI" id="CHEBI:29985"/>
        <dbReference type="ChEBI" id="CHEBI:58278"/>
        <dbReference type="ChEBI" id="CHEBI:58359"/>
        <dbReference type="ChEBI" id="CHEBI:58475"/>
        <dbReference type="ChEBI" id="CHEBI:58525"/>
        <dbReference type="EC" id="4.3.2.10"/>
    </reaction>
</comment>
<keyword evidence="4 9" id="KW-0028">Amino-acid biosynthesis</keyword>
<dbReference type="PANTHER" id="PTHR21235">
    <property type="entry name" value="IMIDAZOLE GLYCEROL PHOSPHATE SYNTHASE SUBUNIT HISF/H IGP SYNTHASE SUBUNIT HISF/H"/>
    <property type="match status" value="1"/>
</dbReference>
<dbReference type="InterPro" id="IPR004651">
    <property type="entry name" value="HisF"/>
</dbReference>
<comment type="subcellular location">
    <subcellularLocation>
        <location evidence="9">Cytoplasm</location>
    </subcellularLocation>
</comment>
<evidence type="ECO:0000256" key="6">
    <source>
        <dbReference type="ARBA" id="ARBA00023239"/>
    </source>
</evidence>
<dbReference type="EC" id="4.3.2.10" evidence="9"/>
<evidence type="ECO:0000256" key="9">
    <source>
        <dbReference type="HAMAP-Rule" id="MF_01013"/>
    </source>
</evidence>
<dbReference type="EMBL" id="JADIMM010000021">
    <property type="protein sequence ID" value="MBO8456861.1"/>
    <property type="molecule type" value="Genomic_DNA"/>
</dbReference>
<evidence type="ECO:0000256" key="2">
    <source>
        <dbReference type="ARBA" id="ARBA00009667"/>
    </source>
</evidence>
<comment type="caution">
    <text evidence="11">The sequence shown here is derived from an EMBL/GenBank/DDBJ whole genome shotgun (WGS) entry which is preliminary data.</text>
</comment>
<evidence type="ECO:0000256" key="5">
    <source>
        <dbReference type="ARBA" id="ARBA00023102"/>
    </source>
</evidence>
<dbReference type="HAMAP" id="MF_01013">
    <property type="entry name" value="HisF"/>
    <property type="match status" value="1"/>
</dbReference>
<comment type="similarity">
    <text evidence="2 9 10">Belongs to the HisA/HisF family.</text>
</comment>
<evidence type="ECO:0000256" key="3">
    <source>
        <dbReference type="ARBA" id="ARBA00011152"/>
    </source>
</evidence>
<dbReference type="InterPro" id="IPR050064">
    <property type="entry name" value="IGPS_HisA/HisF"/>
</dbReference>
<organism evidence="11 12">
    <name type="scientific">Candidatus Gallitreponema excrementavium</name>
    <dbReference type="NCBI Taxonomy" id="2840840"/>
    <lineage>
        <taxon>Bacteria</taxon>
        <taxon>Pseudomonadati</taxon>
        <taxon>Spirochaetota</taxon>
        <taxon>Spirochaetia</taxon>
        <taxon>Spirochaetales</taxon>
        <taxon>Candidatus Gallitreponema</taxon>
    </lineage>
</organism>
<reference evidence="11" key="1">
    <citation type="submission" date="2020-10" db="EMBL/GenBank/DDBJ databases">
        <authorList>
            <person name="Gilroy R."/>
        </authorList>
    </citation>
    <scope>NUCLEOTIDE SEQUENCE</scope>
    <source>
        <strain evidence="11">10532</strain>
    </source>
</reference>
<dbReference type="NCBIfam" id="TIGR00735">
    <property type="entry name" value="hisF"/>
    <property type="match status" value="1"/>
</dbReference>
<dbReference type="Proteomes" id="UP000823638">
    <property type="component" value="Unassembled WGS sequence"/>
</dbReference>
<evidence type="ECO:0000256" key="8">
    <source>
        <dbReference type="ARBA" id="ARBA00047838"/>
    </source>
</evidence>
<comment type="subunit">
    <text evidence="3 9">Heterodimer of HisH and HisF.</text>
</comment>
<sequence length="254" mass="26800">MLKKRIIVCLDVKDGRTTKGVKFLNNIDVGDPVEMAADYYTQGVDELVFYDIMASASGRGPILDLISKVASRIFIPFCVGGGIGTVEDIRASILAGAEKISLNSQAVKNPGLISEGARIFGNQCIVLGMDAKRDSSMPSGYRVYINGSRTETDLDALEWAKRGVELGAGEIVLNSIDADGTKEGYEIPLTKLISENVSVPVIASGGGGTPDHLKEVLTVGKADGALIASMVHSGQYTIGAIKQSLVGSNIPVRI</sequence>
<dbReference type="SUPFAM" id="SSF51366">
    <property type="entry name" value="Ribulose-phoshate binding barrel"/>
    <property type="match status" value="1"/>
</dbReference>
<gene>
    <name evidence="9 11" type="primary">hisF</name>
    <name evidence="11" type="ORF">IAA81_01380</name>
</gene>
<evidence type="ECO:0000256" key="10">
    <source>
        <dbReference type="RuleBase" id="RU003657"/>
    </source>
</evidence>
<dbReference type="GO" id="GO:0000107">
    <property type="term" value="F:imidazoleglycerol-phosphate synthase activity"/>
    <property type="evidence" value="ECO:0007669"/>
    <property type="project" value="UniProtKB-UniRule"/>
</dbReference>
<dbReference type="AlphaFoldDB" id="A0A9D9HN02"/>
<evidence type="ECO:0000313" key="11">
    <source>
        <dbReference type="EMBL" id="MBO8456861.1"/>
    </source>
</evidence>
<accession>A0A9D9HN02</accession>
<evidence type="ECO:0000256" key="7">
    <source>
        <dbReference type="ARBA" id="ARBA00025475"/>
    </source>
</evidence>
<reference evidence="11" key="2">
    <citation type="journal article" date="2021" name="PeerJ">
        <title>Extensive microbial diversity within the chicken gut microbiome revealed by metagenomics and culture.</title>
        <authorList>
            <person name="Gilroy R."/>
            <person name="Ravi A."/>
            <person name="Getino M."/>
            <person name="Pursley I."/>
            <person name="Horton D.L."/>
            <person name="Alikhan N.F."/>
            <person name="Baker D."/>
            <person name="Gharbi K."/>
            <person name="Hall N."/>
            <person name="Watson M."/>
            <person name="Adriaenssens E.M."/>
            <person name="Foster-Nyarko E."/>
            <person name="Jarju S."/>
            <person name="Secka A."/>
            <person name="Antonio M."/>
            <person name="Oren A."/>
            <person name="Chaudhuri R.R."/>
            <person name="La Ragione R."/>
            <person name="Hildebrand F."/>
            <person name="Pallen M.J."/>
        </authorList>
    </citation>
    <scope>NUCLEOTIDE SEQUENCE</scope>
    <source>
        <strain evidence="11">10532</strain>
    </source>
</reference>
<keyword evidence="6 9" id="KW-0456">Lyase</keyword>